<sequence>ESENEELRNQMKRRSQLELEEEKYRDEIDEKNKEKLRRNALELAELKSTCEELNSTNEDYRRKISQLENDKLILQSVELSDVNLGELESENHRFSKRVNEAKVRIDSLETEKLNLEEEMKKMFEESTELARELDGVRGRLEEMER</sequence>
<proteinExistence type="predicted"/>
<dbReference type="EMBL" id="BTRK01000005">
    <property type="protein sequence ID" value="GMR55721.1"/>
    <property type="molecule type" value="Genomic_DNA"/>
</dbReference>
<evidence type="ECO:0000313" key="3">
    <source>
        <dbReference type="Proteomes" id="UP001328107"/>
    </source>
</evidence>
<evidence type="ECO:0000256" key="1">
    <source>
        <dbReference type="SAM" id="Coils"/>
    </source>
</evidence>
<feature type="non-terminal residue" evidence="2">
    <location>
        <position position="1"/>
    </location>
</feature>
<evidence type="ECO:0000313" key="2">
    <source>
        <dbReference type="EMBL" id="GMR55721.1"/>
    </source>
</evidence>
<dbReference type="AlphaFoldDB" id="A0AAN5D3I8"/>
<keyword evidence="1" id="KW-0175">Coiled coil</keyword>
<protein>
    <submittedName>
        <fullName evidence="2">Uncharacterized protein</fullName>
    </submittedName>
</protein>
<accession>A0AAN5D3I8</accession>
<name>A0AAN5D3I8_9BILA</name>
<keyword evidence="3" id="KW-1185">Reference proteome</keyword>
<comment type="caution">
    <text evidence="2">The sequence shown here is derived from an EMBL/GenBank/DDBJ whole genome shotgun (WGS) entry which is preliminary data.</text>
</comment>
<gene>
    <name evidence="2" type="ORF">PMAYCL1PPCAC_25916</name>
</gene>
<feature type="coiled-coil region" evidence="1">
    <location>
        <begin position="7"/>
        <end position="132"/>
    </location>
</feature>
<organism evidence="2 3">
    <name type="scientific">Pristionchus mayeri</name>
    <dbReference type="NCBI Taxonomy" id="1317129"/>
    <lineage>
        <taxon>Eukaryota</taxon>
        <taxon>Metazoa</taxon>
        <taxon>Ecdysozoa</taxon>
        <taxon>Nematoda</taxon>
        <taxon>Chromadorea</taxon>
        <taxon>Rhabditida</taxon>
        <taxon>Rhabditina</taxon>
        <taxon>Diplogasteromorpha</taxon>
        <taxon>Diplogasteroidea</taxon>
        <taxon>Neodiplogasteridae</taxon>
        <taxon>Pristionchus</taxon>
    </lineage>
</organism>
<dbReference type="Proteomes" id="UP001328107">
    <property type="component" value="Unassembled WGS sequence"/>
</dbReference>
<feature type="non-terminal residue" evidence="2">
    <location>
        <position position="145"/>
    </location>
</feature>
<reference evidence="3" key="1">
    <citation type="submission" date="2022-10" db="EMBL/GenBank/DDBJ databases">
        <title>Genome assembly of Pristionchus species.</title>
        <authorList>
            <person name="Yoshida K."/>
            <person name="Sommer R.J."/>
        </authorList>
    </citation>
    <scope>NUCLEOTIDE SEQUENCE [LARGE SCALE GENOMIC DNA]</scope>
    <source>
        <strain evidence="3">RS5460</strain>
    </source>
</reference>